<dbReference type="GO" id="GO:0097108">
    <property type="term" value="F:hedgehog family protein binding"/>
    <property type="evidence" value="ECO:0007669"/>
    <property type="project" value="TreeGrafter"/>
</dbReference>
<feature type="compositionally biased region" description="Low complexity" evidence="8">
    <location>
        <begin position="1216"/>
        <end position="1227"/>
    </location>
</feature>
<feature type="region of interest" description="Disordered" evidence="8">
    <location>
        <begin position="1178"/>
        <end position="1233"/>
    </location>
</feature>
<dbReference type="EMBL" id="CAKKLH010000306">
    <property type="protein sequence ID" value="CAH0110777.1"/>
    <property type="molecule type" value="Genomic_DNA"/>
</dbReference>
<keyword evidence="12" id="KW-1185">Reference proteome</keyword>
<dbReference type="InterPro" id="IPR053958">
    <property type="entry name" value="HMGCR/SNAP/NPC1-like_SSD"/>
</dbReference>
<comment type="caution">
    <text evidence="11">The sequence shown here is derived from an EMBL/GenBank/DDBJ whole genome shotgun (WGS) entry which is preliminary data.</text>
</comment>
<evidence type="ECO:0000256" key="8">
    <source>
        <dbReference type="SAM" id="MobiDB-lite"/>
    </source>
</evidence>
<evidence type="ECO:0000256" key="5">
    <source>
        <dbReference type="ARBA" id="ARBA00023136"/>
    </source>
</evidence>
<dbReference type="NCBIfam" id="TIGR00918">
    <property type="entry name" value="2A060602"/>
    <property type="match status" value="1"/>
</dbReference>
<evidence type="ECO:0000256" key="3">
    <source>
        <dbReference type="ARBA" id="ARBA00022692"/>
    </source>
</evidence>
<comment type="similarity">
    <text evidence="2">Belongs to the patched family.</text>
</comment>
<evidence type="ECO:0000313" key="11">
    <source>
        <dbReference type="EMBL" id="CAH0110777.1"/>
    </source>
</evidence>
<feature type="transmembrane region" description="Helical" evidence="9">
    <location>
        <begin position="474"/>
        <end position="500"/>
    </location>
</feature>
<gene>
    <name evidence="11" type="ORF">DGAL_LOCUS14381</name>
</gene>
<dbReference type="FunFam" id="1.20.1640.10:FF:000027">
    <property type="entry name" value="Blast:Protein patched"/>
    <property type="match status" value="1"/>
</dbReference>
<feature type="transmembrane region" description="Helical" evidence="9">
    <location>
        <begin position="741"/>
        <end position="758"/>
    </location>
</feature>
<dbReference type="SUPFAM" id="SSF82866">
    <property type="entry name" value="Multidrug efflux transporter AcrB transmembrane domain"/>
    <property type="match status" value="2"/>
</dbReference>
<keyword evidence="5 9" id="KW-0472">Membrane</keyword>
<dbReference type="GO" id="GO:0008158">
    <property type="term" value="F:hedgehog receptor activity"/>
    <property type="evidence" value="ECO:0007669"/>
    <property type="project" value="InterPro"/>
</dbReference>
<dbReference type="Proteomes" id="UP000789390">
    <property type="component" value="Unassembled WGS sequence"/>
</dbReference>
<dbReference type="PROSITE" id="PS50156">
    <property type="entry name" value="SSD"/>
    <property type="match status" value="2"/>
</dbReference>
<dbReference type="PANTHER" id="PTHR46022:SF1">
    <property type="entry name" value="PROTEIN PATCHED"/>
    <property type="match status" value="1"/>
</dbReference>
<evidence type="ECO:0000256" key="2">
    <source>
        <dbReference type="ARBA" id="ARBA00005585"/>
    </source>
</evidence>
<evidence type="ECO:0000256" key="7">
    <source>
        <dbReference type="ARBA" id="ARBA00023180"/>
    </source>
</evidence>
<feature type="transmembrane region" description="Helical" evidence="9">
    <location>
        <begin position="578"/>
        <end position="597"/>
    </location>
</feature>
<name>A0A8J2RYL4_9CRUS</name>
<proteinExistence type="inferred from homology"/>
<protein>
    <recommendedName>
        <fullName evidence="10">SSD domain-containing protein</fullName>
    </recommendedName>
</protein>
<keyword evidence="6" id="KW-0675">Receptor</keyword>
<comment type="subcellular location">
    <subcellularLocation>
        <location evidence="1">Membrane</location>
        <topology evidence="1">Multi-pass membrane protein</topology>
    </subcellularLocation>
</comment>
<dbReference type="PANTHER" id="PTHR46022">
    <property type="entry name" value="PROTEIN PATCHED"/>
    <property type="match status" value="1"/>
</dbReference>
<evidence type="ECO:0000313" key="12">
    <source>
        <dbReference type="Proteomes" id="UP000789390"/>
    </source>
</evidence>
<feature type="transmembrane region" description="Helical" evidence="9">
    <location>
        <begin position="506"/>
        <end position="528"/>
    </location>
</feature>
<dbReference type="Gene3D" id="1.20.1640.10">
    <property type="entry name" value="Multidrug efflux transporter AcrB transmembrane domain"/>
    <property type="match status" value="2"/>
</dbReference>
<evidence type="ECO:0000256" key="4">
    <source>
        <dbReference type="ARBA" id="ARBA00022989"/>
    </source>
</evidence>
<reference evidence="11" key="1">
    <citation type="submission" date="2021-11" db="EMBL/GenBank/DDBJ databases">
        <authorList>
            <person name="Schell T."/>
        </authorList>
    </citation>
    <scope>NUCLEOTIDE SEQUENCE</scope>
    <source>
        <strain evidence="11">M5</strain>
    </source>
</reference>
<feature type="compositionally biased region" description="Low complexity" evidence="8">
    <location>
        <begin position="1275"/>
        <end position="1299"/>
    </location>
</feature>
<dbReference type="OrthoDB" id="5873834at2759"/>
<keyword evidence="7" id="KW-0325">Glycoprotein</keyword>
<feature type="transmembrane region" description="Helical" evidence="9">
    <location>
        <begin position="1109"/>
        <end position="1130"/>
    </location>
</feature>
<dbReference type="Pfam" id="PF12349">
    <property type="entry name" value="Sterol-sensing"/>
    <property type="match status" value="1"/>
</dbReference>
<organism evidence="11 12">
    <name type="scientific">Daphnia galeata</name>
    <dbReference type="NCBI Taxonomy" id="27404"/>
    <lineage>
        <taxon>Eukaryota</taxon>
        <taxon>Metazoa</taxon>
        <taxon>Ecdysozoa</taxon>
        <taxon>Arthropoda</taxon>
        <taxon>Crustacea</taxon>
        <taxon>Branchiopoda</taxon>
        <taxon>Diplostraca</taxon>
        <taxon>Cladocera</taxon>
        <taxon>Anomopoda</taxon>
        <taxon>Daphniidae</taxon>
        <taxon>Daphnia</taxon>
    </lineage>
</organism>
<feature type="compositionally biased region" description="Polar residues" evidence="8">
    <location>
        <begin position="1305"/>
        <end position="1315"/>
    </location>
</feature>
<dbReference type="GO" id="GO:0005119">
    <property type="term" value="F:smoothened binding"/>
    <property type="evidence" value="ECO:0007669"/>
    <property type="project" value="TreeGrafter"/>
</dbReference>
<dbReference type="InterPro" id="IPR004766">
    <property type="entry name" value="TM_rcpt_patched"/>
</dbReference>
<feature type="transmembrane region" description="Helical" evidence="9">
    <location>
        <begin position="1045"/>
        <end position="1064"/>
    </location>
</feature>
<dbReference type="GO" id="GO:0005886">
    <property type="term" value="C:plasma membrane"/>
    <property type="evidence" value="ECO:0007669"/>
    <property type="project" value="TreeGrafter"/>
</dbReference>
<dbReference type="InterPro" id="IPR000731">
    <property type="entry name" value="SSD"/>
</dbReference>
<feature type="domain" description="SSD" evidence="10">
    <location>
        <begin position="1041"/>
        <end position="1165"/>
    </location>
</feature>
<feature type="transmembrane region" description="Helical" evidence="9">
    <location>
        <begin position="549"/>
        <end position="572"/>
    </location>
</feature>
<evidence type="ECO:0000259" key="10">
    <source>
        <dbReference type="PROSITE" id="PS50156"/>
    </source>
</evidence>
<feature type="transmembrane region" description="Helical" evidence="9">
    <location>
        <begin position="443"/>
        <end position="462"/>
    </location>
</feature>
<keyword evidence="4 9" id="KW-1133">Transmembrane helix</keyword>
<feature type="transmembrane region" description="Helical" evidence="9">
    <location>
        <begin position="1139"/>
        <end position="1163"/>
    </location>
</feature>
<feature type="transmembrane region" description="Helical" evidence="9">
    <location>
        <begin position="1014"/>
        <end position="1039"/>
    </location>
</feature>
<feature type="region of interest" description="Disordered" evidence="8">
    <location>
        <begin position="1275"/>
        <end position="1351"/>
    </location>
</feature>
<evidence type="ECO:0000256" key="9">
    <source>
        <dbReference type="SAM" id="Phobius"/>
    </source>
</evidence>
<accession>A0A8J2RYL4</accession>
<evidence type="ECO:0000256" key="6">
    <source>
        <dbReference type="ARBA" id="ARBA00023170"/>
    </source>
</evidence>
<feature type="transmembrane region" description="Helical" evidence="9">
    <location>
        <begin position="1071"/>
        <end position="1097"/>
    </location>
</feature>
<evidence type="ECO:0000256" key="1">
    <source>
        <dbReference type="ARBA" id="ARBA00004141"/>
    </source>
</evidence>
<sequence>MAITMHSHAAVMEKSNSGCKTSSSSTSMMTPQDAYAALNVDSDLLTRTSWTDARLALHQIKKGKASGNKAALWLRTKLQWHLFHLGRFVQRHAGKVLFVGLLVLSTFCVGLKSASIQTDVEKLWVEEGGRLEKELAYMRRTLGEGAGSTHQILIQTPSNGQGGSLLSRDALLAHLRAVQAATKVTVEMFDTTWKLKDLCYSPSFPSFDIQYIDQIFENIFPCAIITPLDCFWEGSKLLGPDFPVTVPMLGSGIRWTNLHPQRLVESMKSFNFNFPFDTLDDFMKRAGISSAYQEKPCLDPTDPECPLSAPNKNLTQTPDIGAELTGGCYGFATKFMHWPEDLVVGGTKKNKTGHIVKAEALQSILQLMGEKDMFEYWSQTYRVHNLEWSQEKAADILHAWQRKFTQEVLRHAASSNETKNYKIHPFSSASLASIMTEFSELSIIRVAVGYILMLVYAGVSLVNWSNPVKSQSGLGIAGVLLVAITVAAGLGFCALIGIVFNASTTQIVPFLALGLGVDNMFLLTHTYAQSWDQQYRRHDDHTGQILKRSGVSILLSSVSNACAFFAAAIIPIPALRAFSLQAGILVLFNLATLLLVFPAIMSLDMKRRVANRVDLLCCLAGVVSLGSSDSETDSPSSKPATIQPPVPVELKKMDRCGKAAPGCSTPTLSKKVATAIVSGSTNVQPQGNVEAGDSETDPALDPLLHCAPPTGAQTVECQTWTLSKFARHSYGRLLLKTPVKVLGMVAFIVLLAASVWGMSKVKNGLDLTDIVPHQTSEYGFLAAHDKYFGFYNMYAVTQGNFEYPNNQRLLYEYHDAFTRVSTIIKNDDGGLPEFWLSLFRDWLIGLQRAFDRDQAAGCINQERWFSNATDDAILAYKLLVQTGHVDNPIDKSLVGQVRLVDGDGIINPKAFYNYLTAWVTNDALAYSASQTSLRPQPRQWYHNAADVELKIPKSQPIIYAQLPFYLNNLGSTEDITDMIEQVRGICKKFEDRGLPNFPAGIPFTFWEQYLKLRFFLFLALACVLVAIFLVLCVSLMSIWAATVAVFILAAMVLELFGVLGLLGIKLSAAPAVILIMAVGVGVDFTIHILVGFVTSIGGRNRRTQMSLELMMAPVVHGAISTLLSIVMLAFSDFDFIVKYFFYVLSALVLLGLVNGLFFLPILLSLVGPPAEVIPASGEDRIATPTPLPSPCMERCSRRDHHSSGAGFRSQSESGINGNNNNNNNNNNPSVTYVPRRLRGSDLSLTTITEEPPSWTSSHEIVVQPEVVVETTTCNGNGSCSNSSSSSECNSSSSSSSGGSTPPPLSVTTTHGRQTFTTKVTATAKVKVEVHAPISHSSMEPSYYKHRRRRDQ</sequence>
<dbReference type="GO" id="GO:0045879">
    <property type="term" value="P:negative regulation of smoothened signaling pathway"/>
    <property type="evidence" value="ECO:0007669"/>
    <property type="project" value="TreeGrafter"/>
</dbReference>
<feature type="domain" description="SSD" evidence="10">
    <location>
        <begin position="442"/>
        <end position="603"/>
    </location>
</feature>
<keyword evidence="3 9" id="KW-0812">Transmembrane</keyword>